<name>A0A433ST96_ELYCH</name>
<feature type="compositionally biased region" description="Basic and acidic residues" evidence="1">
    <location>
        <begin position="145"/>
        <end position="154"/>
    </location>
</feature>
<sequence>MTTVKSQRDDTALWEDTDKGRFGVSNDAGWFFTHELDNVVIAWLVVRWLLGRFSVSNDAGWFSTHELDSVYDAASLRGTTRLASHGGKLVGWQLDEKSPPRCKLAFPRRSWNRATSSSSMSLIVETLMVPYAPSTYRTGYQLRRAAQESADRRQHSGPGFSGMDTMVVEKGTQSDAQALYIPSSHRRAMDALSQSDAQALHIPSSQRRAIDTLDATSSVLDQSGQFGEPRGEMFNQQGTVFTERTSAYKKKVVEETVETSSL</sequence>
<protein>
    <submittedName>
        <fullName evidence="2">Uncharacterized protein</fullName>
    </submittedName>
</protein>
<dbReference type="OrthoDB" id="6110313at2759"/>
<accession>A0A433ST96</accession>
<evidence type="ECO:0000313" key="2">
    <source>
        <dbReference type="EMBL" id="RUS72483.1"/>
    </source>
</evidence>
<dbReference type="EMBL" id="RQTK01001062">
    <property type="protein sequence ID" value="RUS72483.1"/>
    <property type="molecule type" value="Genomic_DNA"/>
</dbReference>
<evidence type="ECO:0000313" key="3">
    <source>
        <dbReference type="Proteomes" id="UP000271974"/>
    </source>
</evidence>
<proteinExistence type="predicted"/>
<dbReference type="AlphaFoldDB" id="A0A433ST96"/>
<reference evidence="2 3" key="1">
    <citation type="submission" date="2019-01" db="EMBL/GenBank/DDBJ databases">
        <title>A draft genome assembly of the solar-powered sea slug Elysia chlorotica.</title>
        <authorList>
            <person name="Cai H."/>
            <person name="Li Q."/>
            <person name="Fang X."/>
            <person name="Li J."/>
            <person name="Curtis N.E."/>
            <person name="Altenburger A."/>
            <person name="Shibata T."/>
            <person name="Feng M."/>
            <person name="Maeda T."/>
            <person name="Schwartz J.A."/>
            <person name="Shigenobu S."/>
            <person name="Lundholm N."/>
            <person name="Nishiyama T."/>
            <person name="Yang H."/>
            <person name="Hasebe M."/>
            <person name="Li S."/>
            <person name="Pierce S.K."/>
            <person name="Wang J."/>
        </authorList>
    </citation>
    <scope>NUCLEOTIDE SEQUENCE [LARGE SCALE GENOMIC DNA]</scope>
    <source>
        <strain evidence="2">EC2010</strain>
        <tissue evidence="2">Whole organism of an adult</tissue>
    </source>
</reference>
<keyword evidence="3" id="KW-1185">Reference proteome</keyword>
<comment type="caution">
    <text evidence="2">The sequence shown here is derived from an EMBL/GenBank/DDBJ whole genome shotgun (WGS) entry which is preliminary data.</text>
</comment>
<dbReference type="Proteomes" id="UP000271974">
    <property type="component" value="Unassembled WGS sequence"/>
</dbReference>
<evidence type="ECO:0000256" key="1">
    <source>
        <dbReference type="SAM" id="MobiDB-lite"/>
    </source>
</evidence>
<organism evidence="2 3">
    <name type="scientific">Elysia chlorotica</name>
    <name type="common">Eastern emerald elysia</name>
    <name type="synonym">Sea slug</name>
    <dbReference type="NCBI Taxonomy" id="188477"/>
    <lineage>
        <taxon>Eukaryota</taxon>
        <taxon>Metazoa</taxon>
        <taxon>Spiralia</taxon>
        <taxon>Lophotrochozoa</taxon>
        <taxon>Mollusca</taxon>
        <taxon>Gastropoda</taxon>
        <taxon>Heterobranchia</taxon>
        <taxon>Euthyneura</taxon>
        <taxon>Panpulmonata</taxon>
        <taxon>Sacoglossa</taxon>
        <taxon>Placobranchoidea</taxon>
        <taxon>Plakobranchidae</taxon>
        <taxon>Elysia</taxon>
    </lineage>
</organism>
<gene>
    <name evidence="2" type="ORF">EGW08_019765</name>
</gene>
<feature type="region of interest" description="Disordered" evidence="1">
    <location>
        <begin position="144"/>
        <end position="165"/>
    </location>
</feature>